<protein>
    <recommendedName>
        <fullName evidence="10">2,3-bisphosphoglycerate-independent phosphoglycerate mutase</fullName>
        <ecNumber evidence="10">5.4.2.12</ecNumber>
    </recommendedName>
</protein>
<dbReference type="EC" id="5.4.2.12" evidence="10"/>
<dbReference type="HOGENOM" id="CLU_026099_2_0_0"/>
<evidence type="ECO:0000256" key="11">
    <source>
        <dbReference type="PIRSR" id="PIRSR001492-1"/>
    </source>
</evidence>
<dbReference type="GO" id="GO:0006007">
    <property type="term" value="P:glucose catabolic process"/>
    <property type="evidence" value="ECO:0007669"/>
    <property type="project" value="InterPro"/>
</dbReference>
<dbReference type="Gene3D" id="3.40.1450.10">
    <property type="entry name" value="BPG-independent phosphoglycerate mutase, domain B"/>
    <property type="match status" value="1"/>
</dbReference>
<dbReference type="SUPFAM" id="SSF64158">
    <property type="entry name" value="2,3-Bisphosphoglycerate-independent phosphoglycerate mutase, substrate-binding domain"/>
    <property type="match status" value="1"/>
</dbReference>
<keyword evidence="7" id="KW-0324">Glycolysis</keyword>
<organism evidence="16 17">
    <name type="scientific">Mariprofundus ferrooxydans PV-1</name>
    <dbReference type="NCBI Taxonomy" id="314345"/>
    <lineage>
        <taxon>Bacteria</taxon>
        <taxon>Pseudomonadati</taxon>
        <taxon>Pseudomonadota</taxon>
        <taxon>Candidatius Mariprofundia</taxon>
        <taxon>Mariprofundales</taxon>
        <taxon>Mariprofundaceae</taxon>
        <taxon>Mariprofundus</taxon>
    </lineage>
</organism>
<evidence type="ECO:0000313" key="16">
    <source>
        <dbReference type="EMBL" id="EAU54999.1"/>
    </source>
</evidence>
<dbReference type="InterPro" id="IPR005995">
    <property type="entry name" value="Pgm_bpd_ind"/>
</dbReference>
<dbReference type="InterPro" id="IPR036646">
    <property type="entry name" value="PGAM_B_sf"/>
</dbReference>
<feature type="binding site" evidence="13">
    <location>
        <position position="74"/>
    </location>
    <ligand>
        <name>Mn(2+)</name>
        <dbReference type="ChEBI" id="CHEBI:29035"/>
        <label>2</label>
    </ligand>
</feature>
<dbReference type="CDD" id="cd16010">
    <property type="entry name" value="iPGM"/>
    <property type="match status" value="1"/>
</dbReference>
<dbReference type="GO" id="GO:0006096">
    <property type="term" value="P:glycolytic process"/>
    <property type="evidence" value="ECO:0007669"/>
    <property type="project" value="UniProtKB-UniRule"/>
</dbReference>
<evidence type="ECO:0000256" key="6">
    <source>
        <dbReference type="ARBA" id="ARBA00022723"/>
    </source>
</evidence>
<dbReference type="InterPro" id="IPR011258">
    <property type="entry name" value="BPG-indep_PGM_N"/>
</dbReference>
<feature type="binding site" evidence="12">
    <location>
        <position position="207"/>
    </location>
    <ligand>
        <name>substrate</name>
    </ligand>
</feature>
<evidence type="ECO:0000259" key="14">
    <source>
        <dbReference type="Pfam" id="PF01676"/>
    </source>
</evidence>
<keyword evidence="6 13" id="KW-0479">Metal-binding</keyword>
<dbReference type="Gene3D" id="3.40.720.10">
    <property type="entry name" value="Alkaline Phosphatase, subunit A"/>
    <property type="match status" value="1"/>
</dbReference>
<comment type="pathway">
    <text evidence="4">Carbohydrate degradation; glycolysis; pyruvate from D-glyceraldehyde 3-phosphate: step 3/5.</text>
</comment>
<dbReference type="PANTHER" id="PTHR31637">
    <property type="entry name" value="2,3-BISPHOSPHOGLYCERATE-INDEPENDENT PHOSPHOGLYCERATE MUTASE"/>
    <property type="match status" value="1"/>
</dbReference>
<evidence type="ECO:0000256" key="13">
    <source>
        <dbReference type="PIRSR" id="PIRSR001492-3"/>
    </source>
</evidence>
<comment type="function">
    <text evidence="3">Catalyzes the interconversion of 2-phosphoglycerate and 3-phosphoglycerate.</text>
</comment>
<comment type="caution">
    <text evidence="16">The sequence shown here is derived from an EMBL/GenBank/DDBJ whole genome shotgun (WGS) entry which is preliminary data.</text>
</comment>
<feature type="domain" description="Metalloenzyme" evidence="14">
    <location>
        <begin position="16"/>
        <end position="509"/>
    </location>
</feature>
<dbReference type="FunFam" id="3.40.1450.10:FF:000002">
    <property type="entry name" value="2,3-bisphosphoglycerate-independent phosphoglycerate mutase"/>
    <property type="match status" value="1"/>
</dbReference>
<feature type="binding site" evidence="12">
    <location>
        <position position="355"/>
    </location>
    <ligand>
        <name>substrate</name>
    </ligand>
</feature>
<feature type="binding site" evidence="13">
    <location>
        <position position="487"/>
    </location>
    <ligand>
        <name>Mn(2+)</name>
        <dbReference type="ChEBI" id="CHEBI:29035"/>
        <label>1</label>
    </ligand>
</feature>
<dbReference type="UniPathway" id="UPA00109">
    <property type="reaction ID" value="UER00186"/>
</dbReference>
<dbReference type="InParanoid" id="Q0F0M9"/>
<feature type="active site" description="Phosphoserine intermediate" evidence="11">
    <location>
        <position position="74"/>
    </location>
</feature>
<dbReference type="eggNOG" id="COG0696">
    <property type="taxonomic scope" value="Bacteria"/>
</dbReference>
<accession>Q0F0M9</accession>
<feature type="binding site" evidence="12">
    <location>
        <position position="133"/>
    </location>
    <ligand>
        <name>substrate</name>
    </ligand>
</feature>
<dbReference type="Pfam" id="PF06415">
    <property type="entry name" value="iPGM_N"/>
    <property type="match status" value="1"/>
</dbReference>
<dbReference type="InterPro" id="IPR017850">
    <property type="entry name" value="Alkaline_phosphatase_core_sf"/>
</dbReference>
<comment type="catalytic activity">
    <reaction evidence="1">
        <text>(2R)-2-phosphoglycerate = (2R)-3-phosphoglycerate</text>
        <dbReference type="Rhea" id="RHEA:15901"/>
        <dbReference type="ChEBI" id="CHEBI:58272"/>
        <dbReference type="ChEBI" id="CHEBI:58289"/>
        <dbReference type="EC" id="5.4.2.12"/>
    </reaction>
</comment>
<reference evidence="16 17" key="1">
    <citation type="submission" date="2006-09" db="EMBL/GenBank/DDBJ databases">
        <authorList>
            <person name="Emerson D."/>
            <person name="Ferriera S."/>
            <person name="Johnson J."/>
            <person name="Kravitz S."/>
            <person name="Halpern A."/>
            <person name="Remington K."/>
            <person name="Beeson K."/>
            <person name="Tran B."/>
            <person name="Rogers Y.-H."/>
            <person name="Friedman R."/>
            <person name="Venter J.C."/>
        </authorList>
    </citation>
    <scope>NUCLEOTIDE SEQUENCE [LARGE SCALE GENOMIC DNA]</scope>
    <source>
        <strain evidence="16 17">PV-1</strain>
    </source>
</reference>
<dbReference type="STRING" id="314344.AL013_02130"/>
<feature type="domain" description="BPG-independent PGAM N-terminal" evidence="15">
    <location>
        <begin position="94"/>
        <end position="317"/>
    </location>
</feature>
<feature type="binding site" evidence="13">
    <location>
        <position position="424"/>
    </location>
    <ligand>
        <name>Mn(2+)</name>
        <dbReference type="ChEBI" id="CHEBI:29035"/>
        <label>1</label>
    </ligand>
</feature>
<feature type="binding site" evidence="13">
    <location>
        <position position="466"/>
    </location>
    <ligand>
        <name>Mn(2+)</name>
        <dbReference type="ChEBI" id="CHEBI:29035"/>
        <label>2</label>
    </ligand>
</feature>
<dbReference type="SUPFAM" id="SSF53649">
    <property type="entry name" value="Alkaline phosphatase-like"/>
    <property type="match status" value="1"/>
</dbReference>
<comment type="cofactor">
    <cofactor evidence="2">
        <name>Mn(2+)</name>
        <dbReference type="ChEBI" id="CHEBI:29035"/>
    </cofactor>
</comment>
<name>Q0F0M9_9PROT</name>
<evidence type="ECO:0000313" key="17">
    <source>
        <dbReference type="Proteomes" id="UP000005297"/>
    </source>
</evidence>
<dbReference type="InterPro" id="IPR006124">
    <property type="entry name" value="Metalloenzyme"/>
</dbReference>
<dbReference type="NCBIfam" id="TIGR01307">
    <property type="entry name" value="pgm_bpd_ind"/>
    <property type="match status" value="1"/>
</dbReference>
<dbReference type="AlphaFoldDB" id="Q0F0M9"/>
<dbReference type="Proteomes" id="UP000005297">
    <property type="component" value="Unassembled WGS sequence"/>
</dbReference>
<proteinExistence type="inferred from homology"/>
<evidence type="ECO:0000256" key="12">
    <source>
        <dbReference type="PIRSR" id="PIRSR001492-2"/>
    </source>
</evidence>
<dbReference type="GO" id="GO:0004619">
    <property type="term" value="F:phosphoglycerate mutase activity"/>
    <property type="evidence" value="ECO:0007669"/>
    <property type="project" value="UniProtKB-UniRule"/>
</dbReference>
<evidence type="ECO:0000256" key="10">
    <source>
        <dbReference type="NCBIfam" id="TIGR01307"/>
    </source>
</evidence>
<dbReference type="EMBL" id="AATS01000004">
    <property type="protein sequence ID" value="EAU54999.1"/>
    <property type="molecule type" value="Genomic_DNA"/>
</dbReference>
<keyword evidence="17" id="KW-1185">Reference proteome</keyword>
<gene>
    <name evidence="16" type="ORF">SPV1_06639</name>
</gene>
<dbReference type="RefSeq" id="WP_009851621.1">
    <property type="nucleotide sequence ID" value="NZ_DS022295.1"/>
</dbReference>
<dbReference type="PIRSF" id="PIRSF001492">
    <property type="entry name" value="IPGAM"/>
    <property type="match status" value="1"/>
</dbReference>
<sequence length="549" mass="59689">MNNSVNNVVLTPPTGPVLLLIMDGWGIGSGGPEDAVAQANTPVFDRLWGKYAHTELMTHGGYVGLPSGKDMGGSEVGHLTMGAGLILDQGPTRINKAIADGSFYESEALEQVLSIEPGKALHLIGLLSDGNIHSHLTHFRALINAAFERGIRRLYVHALLDGRDVGIQTAQKYVCELESDFACINDNDGFDYAFASGGGRERIIMDRDGDWSKVEAGWNLMVHGEGSERFPSMMAAITRLREQQPDLIDQDMPGFVIVGEDDAPIGKISDGDAVVMVNFRGDRAIEITEAFELDDFSGFDRGVRPQVTYAGMMVYDEDRNLPVLQLMGPTKVDEPFGKRILELGIKQFRLTETQKYPHVTFFFNGGYRQPLDPTMEDYILIPSDKKVSFADQPQMKSAEIADKAVELIESGQYGFGLINFANADMVGHCGKIAPAITAVEAVDNAIGKIIDALQACGGRALITADHGNAEEMQVQDKSGHVEASTKHSTNPVPCILFDPSYDGSYKLHQPRDGDDKALMPGLSHLAATLYAMMGKEPPTDLNTSLIEAL</sequence>
<dbReference type="PANTHER" id="PTHR31637:SF0">
    <property type="entry name" value="2,3-BISPHOSPHOGLYCERATE-INDEPENDENT PHOSPHOGLYCERATE MUTASE"/>
    <property type="match status" value="1"/>
</dbReference>
<evidence type="ECO:0000256" key="5">
    <source>
        <dbReference type="ARBA" id="ARBA00008819"/>
    </source>
</evidence>
<feature type="binding site" evidence="12">
    <location>
        <position position="200"/>
    </location>
    <ligand>
        <name>substrate</name>
    </ligand>
</feature>
<evidence type="ECO:0000256" key="8">
    <source>
        <dbReference type="ARBA" id="ARBA00023211"/>
    </source>
</evidence>
<dbReference type="OrthoDB" id="9800863at2"/>
<evidence type="ECO:0000256" key="9">
    <source>
        <dbReference type="ARBA" id="ARBA00023235"/>
    </source>
</evidence>
<evidence type="ECO:0000256" key="4">
    <source>
        <dbReference type="ARBA" id="ARBA00004798"/>
    </source>
</evidence>
<dbReference type="FunCoup" id="Q0F0M9">
    <property type="interactions" value="411"/>
</dbReference>
<evidence type="ECO:0000256" key="7">
    <source>
        <dbReference type="ARBA" id="ARBA00023152"/>
    </source>
</evidence>
<keyword evidence="9 16" id="KW-0413">Isomerase</keyword>
<keyword evidence="8 13" id="KW-0464">Manganese</keyword>
<dbReference type="GO" id="GO:0005737">
    <property type="term" value="C:cytoplasm"/>
    <property type="evidence" value="ECO:0007669"/>
    <property type="project" value="InterPro"/>
</dbReference>
<feature type="binding site" evidence="13">
    <location>
        <position position="23"/>
    </location>
    <ligand>
        <name>Mn(2+)</name>
        <dbReference type="ChEBI" id="CHEBI:29035"/>
        <label>2</label>
    </ligand>
</feature>
<feature type="binding site" evidence="12">
    <location>
        <begin position="163"/>
        <end position="164"/>
    </location>
    <ligand>
        <name>substrate</name>
    </ligand>
</feature>
<evidence type="ECO:0000256" key="1">
    <source>
        <dbReference type="ARBA" id="ARBA00000370"/>
    </source>
</evidence>
<evidence type="ECO:0000256" key="3">
    <source>
        <dbReference type="ARBA" id="ARBA00002315"/>
    </source>
</evidence>
<feature type="binding site" evidence="13">
    <location>
        <position position="428"/>
    </location>
    <ligand>
        <name>Mn(2+)</name>
        <dbReference type="ChEBI" id="CHEBI:29035"/>
        <label>1</label>
    </ligand>
</feature>
<comment type="similarity">
    <text evidence="5">Belongs to the BPG-independent phosphoglycerate mutase family.</text>
</comment>
<evidence type="ECO:0000259" key="15">
    <source>
        <dbReference type="Pfam" id="PF06415"/>
    </source>
</evidence>
<dbReference type="Pfam" id="PF01676">
    <property type="entry name" value="Metalloenzyme"/>
    <property type="match status" value="1"/>
</dbReference>
<feature type="binding site" evidence="12">
    <location>
        <begin position="280"/>
        <end position="283"/>
    </location>
    <ligand>
        <name>substrate</name>
    </ligand>
</feature>
<dbReference type="GO" id="GO:0030145">
    <property type="term" value="F:manganese ion binding"/>
    <property type="evidence" value="ECO:0007669"/>
    <property type="project" value="InterPro"/>
</dbReference>
<feature type="binding site" evidence="13">
    <location>
        <position position="465"/>
    </location>
    <ligand>
        <name>Mn(2+)</name>
        <dbReference type="ChEBI" id="CHEBI:29035"/>
        <label>2</label>
    </ligand>
</feature>
<evidence type="ECO:0000256" key="2">
    <source>
        <dbReference type="ARBA" id="ARBA00001936"/>
    </source>
</evidence>